<proteinExistence type="predicted"/>
<keyword evidence="2" id="KW-1185">Reference proteome</keyword>
<evidence type="ECO:0000313" key="2">
    <source>
        <dbReference type="Proteomes" id="UP000054422"/>
    </source>
</evidence>
<protein>
    <recommendedName>
        <fullName evidence="3">Haloacid dehalogenase</fullName>
    </recommendedName>
</protein>
<dbReference type="STRING" id="1498499.EP47_08115"/>
<dbReference type="SUPFAM" id="SSF56784">
    <property type="entry name" value="HAD-like"/>
    <property type="match status" value="1"/>
</dbReference>
<dbReference type="InterPro" id="IPR023214">
    <property type="entry name" value="HAD_sf"/>
</dbReference>
<reference evidence="1 2" key="1">
    <citation type="submission" date="2014-05" db="EMBL/GenBank/DDBJ databases">
        <authorList>
            <person name="Rizzardi K."/>
            <person name="Winiecka-Krusnell J."/>
            <person name="Ramliden M."/>
            <person name="Alm E."/>
            <person name="Andersson S."/>
            <person name="Byfors S."/>
        </authorList>
    </citation>
    <scope>NUCLEOTIDE SEQUENCE [LARGE SCALE GENOMIC DNA]</scope>
    <source>
        <strain evidence="1 2">LEGN</strain>
    </source>
</reference>
<dbReference type="Proteomes" id="UP000054422">
    <property type="component" value="Unassembled WGS sequence"/>
</dbReference>
<dbReference type="RefSeq" id="WP_035887235.1">
    <property type="nucleotide sequence ID" value="NZ_JNCF01000005.1"/>
</dbReference>
<evidence type="ECO:0008006" key="3">
    <source>
        <dbReference type="Google" id="ProtNLM"/>
    </source>
</evidence>
<accession>A0A0A2SSJ6</accession>
<sequence length="197" mass="22173">MPLFIIDFDETIASENTHNAVSHITTGGIDSVWAIIKNIPPIGGEEIWQKTIRSIIENGHRLAIASFNAYGSTVIPQYLEEVIGLSSEEIKKIHIESWLPMNPDTSDKNEHIQYVIQEMGYKGSPESIVLIDDDLKNIRSAQAKGYRAILATNNYMQKIQSLSYDWNQPISTSSFFKKVPANNKEDNSTSKNQCLIM</sequence>
<dbReference type="Gene3D" id="3.40.50.1000">
    <property type="entry name" value="HAD superfamily/HAD-like"/>
    <property type="match status" value="1"/>
</dbReference>
<organism evidence="1 2">
    <name type="scientific">Legionella norrlandica</name>
    <dbReference type="NCBI Taxonomy" id="1498499"/>
    <lineage>
        <taxon>Bacteria</taxon>
        <taxon>Pseudomonadati</taxon>
        <taxon>Pseudomonadota</taxon>
        <taxon>Gammaproteobacteria</taxon>
        <taxon>Legionellales</taxon>
        <taxon>Legionellaceae</taxon>
        <taxon>Legionella</taxon>
    </lineage>
</organism>
<dbReference type="EMBL" id="JNCF01000005">
    <property type="protein sequence ID" value="KGP64100.1"/>
    <property type="molecule type" value="Genomic_DNA"/>
</dbReference>
<evidence type="ECO:0000313" key="1">
    <source>
        <dbReference type="EMBL" id="KGP64100.1"/>
    </source>
</evidence>
<name>A0A0A2SSJ6_9GAMM</name>
<dbReference type="OrthoDB" id="5636289at2"/>
<dbReference type="AlphaFoldDB" id="A0A0A2SSJ6"/>
<dbReference type="InterPro" id="IPR036412">
    <property type="entry name" value="HAD-like_sf"/>
</dbReference>
<gene>
    <name evidence="1" type="ORF">EP47_08115</name>
</gene>
<comment type="caution">
    <text evidence="1">The sequence shown here is derived from an EMBL/GenBank/DDBJ whole genome shotgun (WGS) entry which is preliminary data.</text>
</comment>